<dbReference type="PROSITE" id="PS50929">
    <property type="entry name" value="ABC_TM1F"/>
    <property type="match status" value="2"/>
</dbReference>
<feature type="transmembrane region" description="Helical" evidence="12">
    <location>
        <begin position="687"/>
        <end position="715"/>
    </location>
</feature>
<dbReference type="InterPro" id="IPR039421">
    <property type="entry name" value="Type_1_exporter"/>
</dbReference>
<feature type="transmembrane region" description="Helical" evidence="12">
    <location>
        <begin position="756"/>
        <end position="776"/>
    </location>
</feature>
<feature type="transmembrane region" description="Helical" evidence="12">
    <location>
        <begin position="48"/>
        <end position="72"/>
    </location>
</feature>
<feature type="transmembrane region" description="Helical" evidence="12">
    <location>
        <begin position="326"/>
        <end position="346"/>
    </location>
</feature>
<feature type="compositionally biased region" description="Acidic residues" evidence="11">
    <location>
        <begin position="649"/>
        <end position="659"/>
    </location>
</feature>
<feature type="transmembrane region" description="Helical" evidence="12">
    <location>
        <begin position="99"/>
        <end position="121"/>
    </location>
</feature>
<evidence type="ECO:0000256" key="4">
    <source>
        <dbReference type="ARBA" id="ARBA00022692"/>
    </source>
</evidence>
<dbReference type="EMBL" id="JBJKBG010000011">
    <property type="protein sequence ID" value="KAL3714486.1"/>
    <property type="molecule type" value="Genomic_DNA"/>
</dbReference>
<reference evidence="15 16" key="1">
    <citation type="submission" date="2024-11" db="EMBL/GenBank/DDBJ databases">
        <title>Chromosome-level genome assembly of Eucalyptus globulus Labill. provides insights into its genome evolution.</title>
        <authorList>
            <person name="Li X."/>
        </authorList>
    </citation>
    <scope>NUCLEOTIDE SEQUENCE [LARGE SCALE GENOMIC DNA]</scope>
    <source>
        <strain evidence="15">CL2024</strain>
        <tissue evidence="15">Fresh tender leaves</tissue>
    </source>
</reference>
<name>A0ABD3IL03_EUCGL</name>
<comment type="caution">
    <text evidence="15">The sequence shown here is derived from an EMBL/GenBank/DDBJ whole genome shotgun (WGS) entry which is preliminary data.</text>
</comment>
<keyword evidence="10" id="KW-0325">Glycoprotein</keyword>
<proteinExistence type="inferred from homology"/>
<organism evidence="15 16">
    <name type="scientific">Eucalyptus globulus</name>
    <name type="common">Tasmanian blue gum</name>
    <dbReference type="NCBI Taxonomy" id="34317"/>
    <lineage>
        <taxon>Eukaryota</taxon>
        <taxon>Viridiplantae</taxon>
        <taxon>Streptophyta</taxon>
        <taxon>Embryophyta</taxon>
        <taxon>Tracheophyta</taxon>
        <taxon>Spermatophyta</taxon>
        <taxon>Magnoliopsida</taxon>
        <taxon>eudicotyledons</taxon>
        <taxon>Gunneridae</taxon>
        <taxon>Pentapetalae</taxon>
        <taxon>rosids</taxon>
        <taxon>malvids</taxon>
        <taxon>Myrtales</taxon>
        <taxon>Myrtaceae</taxon>
        <taxon>Myrtoideae</taxon>
        <taxon>Eucalypteae</taxon>
        <taxon>Eucalyptus</taxon>
    </lineage>
</organism>
<evidence type="ECO:0000256" key="5">
    <source>
        <dbReference type="ARBA" id="ARBA00022737"/>
    </source>
</evidence>
<evidence type="ECO:0000313" key="16">
    <source>
        <dbReference type="Proteomes" id="UP001634007"/>
    </source>
</evidence>
<keyword evidence="5" id="KW-0677">Repeat</keyword>
<dbReference type="CDD" id="cd18577">
    <property type="entry name" value="ABC_6TM_Pgp_ABCB1_D1_like"/>
    <property type="match status" value="1"/>
</dbReference>
<evidence type="ECO:0000259" key="13">
    <source>
        <dbReference type="PROSITE" id="PS50893"/>
    </source>
</evidence>
<keyword evidence="16" id="KW-1185">Reference proteome</keyword>
<feature type="compositionally biased region" description="Polar residues" evidence="11">
    <location>
        <begin position="1089"/>
        <end position="1100"/>
    </location>
</feature>
<dbReference type="AlphaFoldDB" id="A0ABD3IL03"/>
<dbReference type="Pfam" id="PF00005">
    <property type="entry name" value="ABC_tran"/>
    <property type="match status" value="2"/>
</dbReference>
<feature type="domain" description="ABC transporter" evidence="13">
    <location>
        <begin position="367"/>
        <end position="610"/>
    </location>
</feature>
<protein>
    <submittedName>
        <fullName evidence="15">Uncharacterized protein</fullName>
    </submittedName>
</protein>
<feature type="region of interest" description="Disordered" evidence="11">
    <location>
        <begin position="1067"/>
        <end position="1119"/>
    </location>
</feature>
<feature type="transmembrane region" description="Helical" evidence="12">
    <location>
        <begin position="181"/>
        <end position="199"/>
    </location>
</feature>
<dbReference type="InterPro" id="IPR036640">
    <property type="entry name" value="ABC1_TM_sf"/>
</dbReference>
<dbReference type="InterPro" id="IPR027417">
    <property type="entry name" value="P-loop_NTPase"/>
</dbReference>
<evidence type="ECO:0000256" key="10">
    <source>
        <dbReference type="ARBA" id="ARBA00023180"/>
    </source>
</evidence>
<sequence length="1119" mass="123592">MVQTSTQPEQPMQVEGKETEVLEEVKKKSDPIGLPFYKLLKYADALDWILMALGTIGSAVHAMAQPIGYLLLGKALNAFGSHIDDKDGMVHALKKVVPYVWYMAFATFPAGILEIGCWMFVSERQTARIRLEFPRSLLRQEIGEWKSHCRNNGKVIAGISTHMRVIQDSIGEKVAISPSTGYFLSCFTTLFSGVLIAFICSWEVSLVTLFVVPFILLIGATYTKKMNAILAAKMIYLSEATTVMEKLMFDNVHIISHIKSVFAFVGEDRAIKSFSDCMDKQSVITRGEALIKGVGTGMFQAVTNSSWALIIWIGAIVVTARRSSGGNVIAAVMSILFGAISITYAAPDMQVFNQAKAAGNEVFKVIRRKPNISNASGGIVVKEIKGNIDIRNIHFAYPSREDKTVALVGSSGCGKSTIISLVARFYDPSKGVILIDNRNIKDLDLKCLRQNIGALSQEPSLFAGTIKDNLKVGNSDADDQQIENAATMANAHNFISQLPDKHSTEVGRRGFQLSGGQKQRIAIARAILKNPPILLLDEATSALDSESKKLVQEELEKAMQGRTVILIAHRLSTIVNADEIAVVENGQVKKTGTHSTLLDTSKFYNSLFNIQSISVVRDERTDISSRDYEIDQPHSSPKSRVLSEKGAEIEESLTEDPEQEEHKKRLEAVHFFRIWFWLRRTELIKTAIGSIAASFSGISKPVFGFFIITIGVGYYHKHAKQEVGWYSIAFSLIGEKAMTNLRKALFSVIILDRMSVIVQGITSILIATVVSMIVNWRMGLVAWTVMPCHVIGGLIQAKSAKGFAGDSSAAHGEVISLSSESATNIRTVASFCYEEQILRMAKLALEVPTKESRRTSIRYGIIQGFPICLWNIAHAVALWYTAVLVDRGQATFENGIRSYQIFSLKVPSITELILTPAFQTLDRKTEIEPDVPENTHHGRIEGTAEFQIIKFKYPSRPEVTVLKNFTLKIEAGTKVGLVGPSGAGKSSILALLLRFYDPMEGKVVIDGKDIKEYNLRWVRTRIGFVQQEPILISSSIRENIRYGHCGTSLPHWCFSCSIFEPPPTPVQRAASIGPANTSKASAPSEPFSKASNHQSLTPSAKYTPRWTHSCRTTAPRRLR</sequence>
<feature type="transmembrane region" description="Helical" evidence="12">
    <location>
        <begin position="301"/>
        <end position="320"/>
    </location>
</feature>
<dbReference type="PROSITE" id="PS50893">
    <property type="entry name" value="ABC_TRANSPORTER_2"/>
    <property type="match status" value="1"/>
</dbReference>
<comment type="subcellular location">
    <subcellularLocation>
        <location evidence="1">Membrane</location>
        <topology evidence="1">Multi-pass membrane protein</topology>
    </subcellularLocation>
</comment>
<comment type="similarity">
    <text evidence="2">Belongs to the ABC transporter superfamily. ABCB family. Multidrug resistance exporter (TC 3.A.1.201) subfamily.</text>
</comment>
<evidence type="ECO:0000256" key="1">
    <source>
        <dbReference type="ARBA" id="ARBA00004141"/>
    </source>
</evidence>
<dbReference type="InterPro" id="IPR011527">
    <property type="entry name" value="ABC1_TM_dom"/>
</dbReference>
<feature type="domain" description="ABC transmembrane type-1" evidence="14">
    <location>
        <begin position="52"/>
        <end position="354"/>
    </location>
</feature>
<dbReference type="Proteomes" id="UP001634007">
    <property type="component" value="Unassembled WGS sequence"/>
</dbReference>
<dbReference type="Pfam" id="PF00664">
    <property type="entry name" value="ABC_membrane"/>
    <property type="match status" value="2"/>
</dbReference>
<dbReference type="Gene3D" id="3.40.50.300">
    <property type="entry name" value="P-loop containing nucleotide triphosphate hydrolases"/>
    <property type="match status" value="2"/>
</dbReference>
<dbReference type="SUPFAM" id="SSF52540">
    <property type="entry name" value="P-loop containing nucleoside triphosphate hydrolases"/>
    <property type="match status" value="2"/>
</dbReference>
<feature type="domain" description="ABC transmembrane type-1" evidence="14">
    <location>
        <begin position="749"/>
        <end position="892"/>
    </location>
</feature>
<evidence type="ECO:0000256" key="3">
    <source>
        <dbReference type="ARBA" id="ARBA00022448"/>
    </source>
</evidence>
<keyword evidence="7" id="KW-0067">ATP-binding</keyword>
<evidence type="ECO:0000256" key="6">
    <source>
        <dbReference type="ARBA" id="ARBA00022741"/>
    </source>
</evidence>
<gene>
    <name evidence="15" type="ORF">ACJRO7_006410</name>
</gene>
<feature type="transmembrane region" description="Helical" evidence="12">
    <location>
        <begin position="205"/>
        <end position="223"/>
    </location>
</feature>
<feature type="transmembrane region" description="Helical" evidence="12">
    <location>
        <begin position="859"/>
        <end position="880"/>
    </location>
</feature>
<dbReference type="InterPro" id="IPR003439">
    <property type="entry name" value="ABC_transporter-like_ATP-bd"/>
</dbReference>
<evidence type="ECO:0000256" key="11">
    <source>
        <dbReference type="SAM" id="MobiDB-lite"/>
    </source>
</evidence>
<dbReference type="GO" id="GO:0016020">
    <property type="term" value="C:membrane"/>
    <property type="evidence" value="ECO:0007669"/>
    <property type="project" value="UniProtKB-SubCell"/>
</dbReference>
<evidence type="ECO:0000256" key="8">
    <source>
        <dbReference type="ARBA" id="ARBA00022989"/>
    </source>
</evidence>
<accession>A0ABD3IL03</accession>
<keyword evidence="4 12" id="KW-0812">Transmembrane</keyword>
<dbReference type="PANTHER" id="PTHR43394">
    <property type="entry name" value="ATP-DEPENDENT PERMEASE MDL1, MITOCHONDRIAL"/>
    <property type="match status" value="1"/>
</dbReference>
<evidence type="ECO:0000259" key="14">
    <source>
        <dbReference type="PROSITE" id="PS50929"/>
    </source>
</evidence>
<evidence type="ECO:0000313" key="15">
    <source>
        <dbReference type="EMBL" id="KAL3714486.1"/>
    </source>
</evidence>
<evidence type="ECO:0000256" key="12">
    <source>
        <dbReference type="SAM" id="Phobius"/>
    </source>
</evidence>
<feature type="region of interest" description="Disordered" evidence="11">
    <location>
        <begin position="626"/>
        <end position="659"/>
    </location>
</feature>
<evidence type="ECO:0000256" key="7">
    <source>
        <dbReference type="ARBA" id="ARBA00022840"/>
    </source>
</evidence>
<dbReference type="PROSITE" id="PS00211">
    <property type="entry name" value="ABC_TRANSPORTER_1"/>
    <property type="match status" value="1"/>
</dbReference>
<evidence type="ECO:0000256" key="9">
    <source>
        <dbReference type="ARBA" id="ARBA00023136"/>
    </source>
</evidence>
<dbReference type="PANTHER" id="PTHR43394:SF11">
    <property type="entry name" value="ATP-BINDING CASSETTE TRANSPORTER"/>
    <property type="match status" value="1"/>
</dbReference>
<dbReference type="Gene3D" id="1.20.1560.10">
    <property type="entry name" value="ABC transporter type 1, transmembrane domain"/>
    <property type="match status" value="1"/>
</dbReference>
<dbReference type="InterPro" id="IPR003593">
    <property type="entry name" value="AAA+_ATPase"/>
</dbReference>
<dbReference type="SMART" id="SM00382">
    <property type="entry name" value="AAA"/>
    <property type="match status" value="2"/>
</dbReference>
<keyword evidence="3" id="KW-0813">Transport</keyword>
<dbReference type="GO" id="GO:0005524">
    <property type="term" value="F:ATP binding"/>
    <property type="evidence" value="ECO:0007669"/>
    <property type="project" value="UniProtKB-KW"/>
</dbReference>
<keyword evidence="6" id="KW-0547">Nucleotide-binding</keyword>
<dbReference type="FunFam" id="3.40.50.300:FF:000240">
    <property type="entry name" value="ABC transporter B family member 20"/>
    <property type="match status" value="1"/>
</dbReference>
<keyword evidence="9 12" id="KW-0472">Membrane</keyword>
<dbReference type="InterPro" id="IPR017871">
    <property type="entry name" value="ABC_transporter-like_CS"/>
</dbReference>
<dbReference type="SUPFAM" id="SSF90123">
    <property type="entry name" value="ABC transporter transmembrane region"/>
    <property type="match status" value="2"/>
</dbReference>
<keyword evidence="8 12" id="KW-1133">Transmembrane helix</keyword>
<evidence type="ECO:0000256" key="2">
    <source>
        <dbReference type="ARBA" id="ARBA00007577"/>
    </source>
</evidence>